<dbReference type="AlphaFoldDB" id="A0A6H9WRG0"/>
<dbReference type="Gene3D" id="3.40.50.300">
    <property type="entry name" value="P-loop containing nucleotide triphosphate hydrolases"/>
    <property type="match status" value="1"/>
</dbReference>
<dbReference type="InterPro" id="IPR027417">
    <property type="entry name" value="P-loop_NTPase"/>
</dbReference>
<comment type="similarity">
    <text evidence="1">Belongs to the ABC transporter superfamily.</text>
</comment>
<accession>A0A6H9WRG0</accession>
<evidence type="ECO:0000313" key="8">
    <source>
        <dbReference type="Proteomes" id="UP000431744"/>
    </source>
</evidence>
<keyword evidence="3" id="KW-0547">Nucleotide-binding</keyword>
<dbReference type="SUPFAM" id="SSF52540">
    <property type="entry name" value="P-loop containing nucleoside triphosphate hydrolases"/>
    <property type="match status" value="1"/>
</dbReference>
<keyword evidence="4 7" id="KW-0067">ATP-binding</keyword>
<dbReference type="PROSITE" id="PS50893">
    <property type="entry name" value="ABC_TRANSPORTER_2"/>
    <property type="match status" value="1"/>
</dbReference>
<evidence type="ECO:0000256" key="5">
    <source>
        <dbReference type="ARBA" id="ARBA00022970"/>
    </source>
</evidence>
<dbReference type="InterPro" id="IPR052156">
    <property type="entry name" value="BCAA_Transport_ATP-bd_LivF"/>
</dbReference>
<dbReference type="GO" id="GO:0015807">
    <property type="term" value="P:L-amino acid transport"/>
    <property type="evidence" value="ECO:0007669"/>
    <property type="project" value="TreeGrafter"/>
</dbReference>
<evidence type="ECO:0000259" key="6">
    <source>
        <dbReference type="PROSITE" id="PS50893"/>
    </source>
</evidence>
<dbReference type="PANTHER" id="PTHR43820">
    <property type="entry name" value="HIGH-AFFINITY BRANCHED-CHAIN AMINO ACID TRANSPORT ATP-BINDING PROTEIN LIVF"/>
    <property type="match status" value="1"/>
</dbReference>
<comment type="caution">
    <text evidence="7">The sequence shown here is derived from an EMBL/GenBank/DDBJ whole genome shotgun (WGS) entry which is preliminary data.</text>
</comment>
<dbReference type="InterPro" id="IPR003593">
    <property type="entry name" value="AAA+_ATPase"/>
</dbReference>
<protein>
    <submittedName>
        <fullName evidence="7">ATP-binding cassette domain-containing protein</fullName>
    </submittedName>
</protein>
<dbReference type="Pfam" id="PF00005">
    <property type="entry name" value="ABC_tran"/>
    <property type="match status" value="1"/>
</dbReference>
<evidence type="ECO:0000256" key="3">
    <source>
        <dbReference type="ARBA" id="ARBA00022741"/>
    </source>
</evidence>
<reference evidence="7 8" key="1">
    <citation type="submission" date="2019-09" db="EMBL/GenBank/DDBJ databases">
        <title>Phylogeny of genus Pseudoclavibacter and closely related genus.</title>
        <authorList>
            <person name="Li Y."/>
        </authorList>
    </citation>
    <scope>NUCLEOTIDE SEQUENCE [LARGE SCALE GENOMIC DNA]</scope>
    <source>
        <strain evidence="7 8">EGI 60007</strain>
    </source>
</reference>
<evidence type="ECO:0000313" key="7">
    <source>
        <dbReference type="EMBL" id="KAB1648894.1"/>
    </source>
</evidence>
<dbReference type="GO" id="GO:0005524">
    <property type="term" value="F:ATP binding"/>
    <property type="evidence" value="ECO:0007669"/>
    <property type="project" value="UniProtKB-KW"/>
</dbReference>
<keyword evidence="5" id="KW-0029">Amino-acid transport</keyword>
<dbReference type="PANTHER" id="PTHR43820:SF4">
    <property type="entry name" value="HIGH-AFFINITY BRANCHED-CHAIN AMINO ACID TRANSPORT ATP-BINDING PROTEIN LIVF"/>
    <property type="match status" value="1"/>
</dbReference>
<evidence type="ECO:0000256" key="1">
    <source>
        <dbReference type="ARBA" id="ARBA00005417"/>
    </source>
</evidence>
<dbReference type="EMBL" id="WBJY01000001">
    <property type="protein sequence ID" value="KAB1648894.1"/>
    <property type="molecule type" value="Genomic_DNA"/>
</dbReference>
<dbReference type="GO" id="GO:0016887">
    <property type="term" value="F:ATP hydrolysis activity"/>
    <property type="evidence" value="ECO:0007669"/>
    <property type="project" value="InterPro"/>
</dbReference>
<dbReference type="Proteomes" id="UP000431744">
    <property type="component" value="Unassembled WGS sequence"/>
</dbReference>
<dbReference type="OrthoDB" id="9776369at2"/>
<dbReference type="GO" id="GO:0015658">
    <property type="term" value="F:branched-chain amino acid transmembrane transporter activity"/>
    <property type="evidence" value="ECO:0007669"/>
    <property type="project" value="TreeGrafter"/>
</dbReference>
<sequence>MRSGAILRATGVRAAYRGVDVVGGVDLEVNSGEVVGVLGRNGMGKSSLLGAIFGLVDRPGGSVEIGGTRIPARKPVAASRAGASFLPEDRGVFPSLTVAENLALAKRRGAMPFEPTEVFPMLGERARQAAGSLSGGQKQQLGVARTVLSATSLLAIDELTHGLQPSMVVETFRLLRRVADSGLGVLVIDQNPELITRHCDRVLVMEGGRVALEATVGDDTLDRVRGILALG</sequence>
<proteinExistence type="inferred from homology"/>
<dbReference type="SMART" id="SM00382">
    <property type="entry name" value="AAA"/>
    <property type="match status" value="1"/>
</dbReference>
<organism evidence="7 8">
    <name type="scientific">Pseudoclavibacter endophyticus</name>
    <dbReference type="NCBI Taxonomy" id="1778590"/>
    <lineage>
        <taxon>Bacteria</taxon>
        <taxon>Bacillati</taxon>
        <taxon>Actinomycetota</taxon>
        <taxon>Actinomycetes</taxon>
        <taxon>Micrococcales</taxon>
        <taxon>Microbacteriaceae</taxon>
        <taxon>Pseudoclavibacter</taxon>
    </lineage>
</organism>
<name>A0A6H9WRG0_9MICO</name>
<feature type="domain" description="ABC transporter" evidence="6">
    <location>
        <begin position="7"/>
        <end position="228"/>
    </location>
</feature>
<keyword evidence="2" id="KW-0813">Transport</keyword>
<gene>
    <name evidence="7" type="ORF">F8O04_00890</name>
</gene>
<keyword evidence="8" id="KW-1185">Reference proteome</keyword>
<evidence type="ECO:0000256" key="2">
    <source>
        <dbReference type="ARBA" id="ARBA00022448"/>
    </source>
</evidence>
<dbReference type="InterPro" id="IPR003439">
    <property type="entry name" value="ABC_transporter-like_ATP-bd"/>
</dbReference>
<evidence type="ECO:0000256" key="4">
    <source>
        <dbReference type="ARBA" id="ARBA00022840"/>
    </source>
</evidence>